<evidence type="ECO:0000256" key="3">
    <source>
        <dbReference type="ARBA" id="ARBA00023163"/>
    </source>
</evidence>
<name>A0A9X3PLJ5_9ACTN</name>
<dbReference type="GO" id="GO:0003700">
    <property type="term" value="F:DNA-binding transcription factor activity"/>
    <property type="evidence" value="ECO:0007669"/>
    <property type="project" value="InterPro"/>
</dbReference>
<dbReference type="PANTHER" id="PTHR44846">
    <property type="entry name" value="MANNOSYL-D-GLYCERATE TRANSPORT/METABOLISM SYSTEM REPRESSOR MNGR-RELATED"/>
    <property type="match status" value="1"/>
</dbReference>
<keyword evidence="2" id="KW-0238">DNA-binding</keyword>
<dbReference type="GO" id="GO:0003677">
    <property type="term" value="F:DNA binding"/>
    <property type="evidence" value="ECO:0007669"/>
    <property type="project" value="UniProtKB-KW"/>
</dbReference>
<proteinExistence type="predicted"/>
<dbReference type="InterPro" id="IPR011663">
    <property type="entry name" value="UTRA"/>
</dbReference>
<dbReference type="InterPro" id="IPR000524">
    <property type="entry name" value="Tscrpt_reg_HTH_GntR"/>
</dbReference>
<dbReference type="InterPro" id="IPR028978">
    <property type="entry name" value="Chorismate_lyase_/UTRA_dom_sf"/>
</dbReference>
<organism evidence="5 7">
    <name type="scientific">Glycomyces lechevalierae</name>
    <dbReference type="NCBI Taxonomy" id="256034"/>
    <lineage>
        <taxon>Bacteria</taxon>
        <taxon>Bacillati</taxon>
        <taxon>Actinomycetota</taxon>
        <taxon>Actinomycetes</taxon>
        <taxon>Glycomycetales</taxon>
        <taxon>Glycomycetaceae</taxon>
        <taxon>Glycomyces</taxon>
    </lineage>
</organism>
<dbReference type="InterPro" id="IPR036390">
    <property type="entry name" value="WH_DNA-bd_sf"/>
</dbReference>
<dbReference type="SUPFAM" id="SSF64288">
    <property type="entry name" value="Chorismate lyase-like"/>
    <property type="match status" value="1"/>
</dbReference>
<dbReference type="Gene3D" id="3.40.1410.10">
    <property type="entry name" value="Chorismate lyase-like"/>
    <property type="match status" value="1"/>
</dbReference>
<evidence type="ECO:0000256" key="2">
    <source>
        <dbReference type="ARBA" id="ARBA00023125"/>
    </source>
</evidence>
<dbReference type="SMART" id="SM00345">
    <property type="entry name" value="HTH_GNTR"/>
    <property type="match status" value="1"/>
</dbReference>
<protein>
    <submittedName>
        <fullName evidence="5">GntR family transcriptional regulator</fullName>
    </submittedName>
</protein>
<dbReference type="PANTHER" id="PTHR44846:SF17">
    <property type="entry name" value="GNTR-FAMILY TRANSCRIPTIONAL REGULATOR"/>
    <property type="match status" value="1"/>
</dbReference>
<dbReference type="Gene3D" id="1.10.10.10">
    <property type="entry name" value="Winged helix-like DNA-binding domain superfamily/Winged helix DNA-binding domain"/>
    <property type="match status" value="1"/>
</dbReference>
<evidence type="ECO:0000313" key="5">
    <source>
        <dbReference type="EMBL" id="MDA1386164.1"/>
    </source>
</evidence>
<feature type="domain" description="HTH gntR-type" evidence="4">
    <location>
        <begin position="6"/>
        <end position="74"/>
    </location>
</feature>
<dbReference type="CDD" id="cd07377">
    <property type="entry name" value="WHTH_GntR"/>
    <property type="match status" value="1"/>
</dbReference>
<dbReference type="SMART" id="SM00866">
    <property type="entry name" value="UTRA"/>
    <property type="match status" value="1"/>
</dbReference>
<sequence length="246" mass="26892">MPGKRGASAAVAVDALRQRIIDGTYAPGDRMPSATLISEEFGIDRGTAARVLAQLREAGYIITKPSSGSYVRSFERIVRSFPHRLTVWREGEAIQDADTGKRARMVEVTVGEVPASESIASSLGVAPGDPVLRRSRRFAVEQRPVQLADSFYLIDMVRATPIVYTDTGPGGVYARLAEIGRAPVRFTERLHARMPYPAERTALELPGGTPVIAIVRTAFDAEDRCVEVTEMIIDASAYELEYHAEV</sequence>
<reference evidence="5" key="1">
    <citation type="submission" date="2022-12" db="EMBL/GenBank/DDBJ databases">
        <title>Gycomyces niveus sp.nov., a novel actinomycete isolated from soil in Shouguang.</title>
        <authorList>
            <person name="Yang X."/>
        </authorList>
    </citation>
    <scope>NUCLEOTIDE SEQUENCE</scope>
    <source>
        <strain evidence="5">DSM 44724</strain>
    </source>
</reference>
<accession>A0A9X3PLJ5</accession>
<dbReference type="InterPro" id="IPR036388">
    <property type="entry name" value="WH-like_DNA-bd_sf"/>
</dbReference>
<dbReference type="InterPro" id="IPR050679">
    <property type="entry name" value="Bact_HTH_transcr_reg"/>
</dbReference>
<evidence type="ECO:0000313" key="6">
    <source>
        <dbReference type="EMBL" id="MDR7338362.1"/>
    </source>
</evidence>
<comment type="caution">
    <text evidence="5">The sequence shown here is derived from an EMBL/GenBank/DDBJ whole genome shotgun (WGS) entry which is preliminary data.</text>
</comment>
<dbReference type="EMBL" id="JAVDYD010000001">
    <property type="protein sequence ID" value="MDR7338362.1"/>
    <property type="molecule type" value="Genomic_DNA"/>
</dbReference>
<dbReference type="AlphaFoldDB" id="A0A9X3PLJ5"/>
<dbReference type="GO" id="GO:0045892">
    <property type="term" value="P:negative regulation of DNA-templated transcription"/>
    <property type="evidence" value="ECO:0007669"/>
    <property type="project" value="TreeGrafter"/>
</dbReference>
<dbReference type="SUPFAM" id="SSF46785">
    <property type="entry name" value="Winged helix' DNA-binding domain"/>
    <property type="match status" value="1"/>
</dbReference>
<dbReference type="EMBL" id="JAPZVQ010000008">
    <property type="protein sequence ID" value="MDA1386164.1"/>
    <property type="molecule type" value="Genomic_DNA"/>
</dbReference>
<dbReference type="PROSITE" id="PS50949">
    <property type="entry name" value="HTH_GNTR"/>
    <property type="match status" value="1"/>
</dbReference>
<evidence type="ECO:0000259" key="4">
    <source>
        <dbReference type="PROSITE" id="PS50949"/>
    </source>
</evidence>
<dbReference type="Pfam" id="PF07702">
    <property type="entry name" value="UTRA"/>
    <property type="match status" value="1"/>
</dbReference>
<dbReference type="Proteomes" id="UP001183604">
    <property type="component" value="Unassembled WGS sequence"/>
</dbReference>
<keyword evidence="1" id="KW-0805">Transcription regulation</keyword>
<dbReference type="Proteomes" id="UP001145799">
    <property type="component" value="Unassembled WGS sequence"/>
</dbReference>
<keyword evidence="8" id="KW-1185">Reference proteome</keyword>
<evidence type="ECO:0000313" key="7">
    <source>
        <dbReference type="Proteomes" id="UP001145799"/>
    </source>
</evidence>
<dbReference type="Pfam" id="PF00392">
    <property type="entry name" value="GntR"/>
    <property type="match status" value="1"/>
</dbReference>
<gene>
    <name evidence="6" type="ORF">J2S69_002081</name>
    <name evidence="5" type="ORF">O2L01_14310</name>
</gene>
<dbReference type="RefSeq" id="WP_270122631.1">
    <property type="nucleotide sequence ID" value="NZ_BAAAOM010000005.1"/>
</dbReference>
<keyword evidence="3" id="KW-0804">Transcription</keyword>
<evidence type="ECO:0000256" key="1">
    <source>
        <dbReference type="ARBA" id="ARBA00023015"/>
    </source>
</evidence>
<reference evidence="6 8" key="2">
    <citation type="submission" date="2023-07" db="EMBL/GenBank/DDBJ databases">
        <title>Sequencing the genomes of 1000 actinobacteria strains.</title>
        <authorList>
            <person name="Klenk H.-P."/>
        </authorList>
    </citation>
    <scope>NUCLEOTIDE SEQUENCE [LARGE SCALE GENOMIC DNA]</scope>
    <source>
        <strain evidence="6 8">DSM 44724</strain>
    </source>
</reference>
<evidence type="ECO:0000313" key="8">
    <source>
        <dbReference type="Proteomes" id="UP001183604"/>
    </source>
</evidence>